<dbReference type="InterPro" id="IPR050061">
    <property type="entry name" value="MurCDEF_pg_biosynth"/>
</dbReference>
<dbReference type="SUPFAM" id="SSF53244">
    <property type="entry name" value="MurD-like peptide ligases, peptide-binding domain"/>
    <property type="match status" value="1"/>
</dbReference>
<dbReference type="GO" id="GO:0005524">
    <property type="term" value="F:ATP binding"/>
    <property type="evidence" value="ECO:0007669"/>
    <property type="project" value="InterPro"/>
</dbReference>
<proteinExistence type="predicted"/>
<dbReference type="InterPro" id="IPR004101">
    <property type="entry name" value="Mur_ligase_C"/>
</dbReference>
<dbReference type="EMBL" id="AMCI01005504">
    <property type="protein sequence ID" value="EJW95997.1"/>
    <property type="molecule type" value="Genomic_DNA"/>
</dbReference>
<gene>
    <name evidence="2" type="ORF">EVA_15896</name>
</gene>
<accession>J9G2F4</accession>
<dbReference type="Pfam" id="PF02875">
    <property type="entry name" value="Mur_ligase_C"/>
    <property type="match status" value="1"/>
</dbReference>
<keyword evidence="2" id="KW-0436">Ligase</keyword>
<dbReference type="GO" id="GO:0016881">
    <property type="term" value="F:acid-amino acid ligase activity"/>
    <property type="evidence" value="ECO:0007669"/>
    <property type="project" value="InterPro"/>
</dbReference>
<feature type="non-terminal residue" evidence="2">
    <location>
        <position position="210"/>
    </location>
</feature>
<evidence type="ECO:0000259" key="1">
    <source>
        <dbReference type="Pfam" id="PF02875"/>
    </source>
</evidence>
<feature type="domain" description="Mur ligase C-terminal" evidence="1">
    <location>
        <begin position="101"/>
        <end position="208"/>
    </location>
</feature>
<dbReference type="InterPro" id="IPR036565">
    <property type="entry name" value="Mur-like_cat_sf"/>
</dbReference>
<protein>
    <submittedName>
        <fullName evidence="2">UDP-N-acetylmuramate-L-alanine ligase</fullName>
    </submittedName>
</protein>
<dbReference type="SUPFAM" id="SSF53623">
    <property type="entry name" value="MurD-like peptide ligases, catalytic domain"/>
    <property type="match status" value="1"/>
</dbReference>
<dbReference type="InterPro" id="IPR036615">
    <property type="entry name" value="Mur_ligase_C_dom_sf"/>
</dbReference>
<dbReference type="Gene3D" id="3.90.190.20">
    <property type="entry name" value="Mur ligase, C-terminal domain"/>
    <property type="match status" value="1"/>
</dbReference>
<organism evidence="2">
    <name type="scientific">gut metagenome</name>
    <dbReference type="NCBI Taxonomy" id="749906"/>
    <lineage>
        <taxon>unclassified sequences</taxon>
        <taxon>metagenomes</taxon>
        <taxon>organismal metagenomes</taxon>
    </lineage>
</organism>
<dbReference type="AlphaFoldDB" id="J9G2F4"/>
<sequence length="210" mass="22757">MIGYGFSSDAQVRAIDVRAVGAQMAFTILRPDHAPLPVVLNMPGVHNVRNALAAVAMATVVGVSDKAIVQGLAEFRGVGRRFTQYGECPVRNAEGQVTGYFRLVDDYGHHPHEMAATLAAVRGAWPDKRVIVAFQPHRYTRTRDCFDEFVKVLADLEGLVLAEVYPAGETPIEGATSEALAKAIAACGQHRPVVVPLEKVPEAIRQMVQD</sequence>
<dbReference type="Gene3D" id="3.40.1190.10">
    <property type="entry name" value="Mur-like, catalytic domain"/>
    <property type="match status" value="1"/>
</dbReference>
<dbReference type="PANTHER" id="PTHR43445:SF3">
    <property type="entry name" value="UDP-N-ACETYLMURAMATE--L-ALANINE LIGASE"/>
    <property type="match status" value="1"/>
</dbReference>
<name>J9G2F4_9ZZZZ</name>
<comment type="caution">
    <text evidence="2">The sequence shown here is derived from an EMBL/GenBank/DDBJ whole genome shotgun (WGS) entry which is preliminary data.</text>
</comment>
<dbReference type="PANTHER" id="PTHR43445">
    <property type="entry name" value="UDP-N-ACETYLMURAMATE--L-ALANINE LIGASE-RELATED"/>
    <property type="match status" value="1"/>
</dbReference>
<reference evidence="2" key="1">
    <citation type="journal article" date="2012" name="PLoS ONE">
        <title>Gene sets for utilization of primary and secondary nutrition supplies in the distal gut of endangered iberian lynx.</title>
        <authorList>
            <person name="Alcaide M."/>
            <person name="Messina E."/>
            <person name="Richter M."/>
            <person name="Bargiela R."/>
            <person name="Peplies J."/>
            <person name="Huws S.A."/>
            <person name="Newbold C.J."/>
            <person name="Golyshin P.N."/>
            <person name="Simon M.A."/>
            <person name="Lopez G."/>
            <person name="Yakimov M.M."/>
            <person name="Ferrer M."/>
        </authorList>
    </citation>
    <scope>NUCLEOTIDE SEQUENCE</scope>
</reference>
<evidence type="ECO:0000313" key="2">
    <source>
        <dbReference type="EMBL" id="EJW95997.1"/>
    </source>
</evidence>